<evidence type="ECO:0000259" key="2">
    <source>
        <dbReference type="Pfam" id="PF03972"/>
    </source>
</evidence>
<protein>
    <recommendedName>
        <fullName evidence="5">MmgE/PrpD family protein</fullName>
    </recommendedName>
</protein>
<dbReference type="Gene3D" id="1.10.4100.10">
    <property type="entry name" value="2-methylcitrate dehydratase PrpD"/>
    <property type="match status" value="1"/>
</dbReference>
<dbReference type="PANTHER" id="PTHR16943">
    <property type="entry name" value="2-METHYLCITRATE DEHYDRATASE-RELATED"/>
    <property type="match status" value="1"/>
</dbReference>
<dbReference type="EMBL" id="DRZC01000083">
    <property type="protein sequence ID" value="HHQ81060.1"/>
    <property type="molecule type" value="Genomic_DNA"/>
</dbReference>
<dbReference type="InterPro" id="IPR042188">
    <property type="entry name" value="MmgE/PrpD_sf_2"/>
</dbReference>
<dbReference type="InterPro" id="IPR042183">
    <property type="entry name" value="MmgE/PrpD_sf_1"/>
</dbReference>
<evidence type="ECO:0000259" key="3">
    <source>
        <dbReference type="Pfam" id="PF19305"/>
    </source>
</evidence>
<dbReference type="AlphaFoldDB" id="A0A7J3ZNN8"/>
<dbReference type="InterPro" id="IPR045337">
    <property type="entry name" value="MmgE_PrpD_C"/>
</dbReference>
<evidence type="ECO:0008006" key="5">
    <source>
        <dbReference type="Google" id="ProtNLM"/>
    </source>
</evidence>
<feature type="domain" description="MmgE/PrpD N-terminal" evidence="2">
    <location>
        <begin position="27"/>
        <end position="225"/>
    </location>
</feature>
<dbReference type="Pfam" id="PF03972">
    <property type="entry name" value="MmgE_PrpD_N"/>
    <property type="match status" value="1"/>
</dbReference>
<comment type="similarity">
    <text evidence="1">Belongs to the PrpD family.</text>
</comment>
<dbReference type="InterPro" id="IPR005656">
    <property type="entry name" value="MmgE_PrpD"/>
</dbReference>
<dbReference type="Pfam" id="PF19305">
    <property type="entry name" value="MmgE_PrpD_C"/>
    <property type="match status" value="1"/>
</dbReference>
<dbReference type="PANTHER" id="PTHR16943:SF8">
    <property type="entry name" value="2-METHYLCITRATE DEHYDRATASE"/>
    <property type="match status" value="1"/>
</dbReference>
<dbReference type="InterPro" id="IPR036148">
    <property type="entry name" value="MmgE/PrpD_sf"/>
</dbReference>
<reference evidence="4" key="1">
    <citation type="journal article" date="2020" name="mSystems">
        <title>Genome- and Community-Level Interaction Insights into Carbon Utilization and Element Cycling Functions of Hydrothermarchaeota in Hydrothermal Sediment.</title>
        <authorList>
            <person name="Zhou Z."/>
            <person name="Liu Y."/>
            <person name="Xu W."/>
            <person name="Pan J."/>
            <person name="Luo Z.H."/>
            <person name="Li M."/>
        </authorList>
    </citation>
    <scope>NUCLEOTIDE SEQUENCE [LARGE SCALE GENOMIC DNA]</scope>
    <source>
        <strain evidence="4">SpSt-1116</strain>
    </source>
</reference>
<accession>A0A7J3ZNN8</accession>
<dbReference type="Gene3D" id="3.30.1330.120">
    <property type="entry name" value="2-methylcitrate dehydratase PrpD"/>
    <property type="match status" value="1"/>
</dbReference>
<name>A0A7J3ZNN8_9CREN</name>
<gene>
    <name evidence="4" type="ORF">ENM78_06405</name>
</gene>
<evidence type="ECO:0000256" key="1">
    <source>
        <dbReference type="ARBA" id="ARBA00006174"/>
    </source>
</evidence>
<dbReference type="InterPro" id="IPR045336">
    <property type="entry name" value="MmgE_PrpD_N"/>
</dbReference>
<organism evidence="4">
    <name type="scientific">Fervidicoccus fontis</name>
    <dbReference type="NCBI Taxonomy" id="683846"/>
    <lineage>
        <taxon>Archaea</taxon>
        <taxon>Thermoproteota</taxon>
        <taxon>Thermoprotei</taxon>
        <taxon>Fervidicoccales</taxon>
        <taxon>Fervidicoccaceae</taxon>
        <taxon>Fervidicoccus</taxon>
    </lineage>
</organism>
<dbReference type="GO" id="GO:0016829">
    <property type="term" value="F:lyase activity"/>
    <property type="evidence" value="ECO:0007669"/>
    <property type="project" value="InterPro"/>
</dbReference>
<evidence type="ECO:0000313" key="4">
    <source>
        <dbReference type="EMBL" id="HHQ81060.1"/>
    </source>
</evidence>
<dbReference type="SUPFAM" id="SSF103378">
    <property type="entry name" value="2-methylcitrate dehydratase PrpD"/>
    <property type="match status" value="1"/>
</dbReference>
<comment type="caution">
    <text evidence="4">The sequence shown here is derived from an EMBL/GenBank/DDBJ whole genome shotgun (WGS) entry which is preliminary data.</text>
</comment>
<proteinExistence type="inferred from homology"/>
<feature type="domain" description="MmgE/PrpD C-terminal" evidence="3">
    <location>
        <begin position="274"/>
        <end position="427"/>
    </location>
</feature>
<sequence length="451" mass="49052">MLAGCSTLNKRGVLEEIISISIEKAERVGPSQVNKAKTILIDIISVASAGFIMDSKPQLLFNLIARRSNGPSTIFGHWSKSGVLTASVVNAFSSHVLELDDWLSPGYVYAGASVVPSVLAVSEMLDCDLETAIKAIVLGYEVAGRVGMLLGRSHYRYWHTTSTAGGVGAASAATYLLEGSNEEKIAKAALTAALYGAGIKTLIWKNISLKPFSPAHASFVALASMSLKDFVVRVPKAYESELGICKLMHGECNIEGALNPPWDYAIEFVTHKIFPVSRVAQTLVHAALRLSEKVKVDRIKEIRVETFEEACQLADITEPLTAEEARFSLTFLTSLGIAQGWHGIYNLKFEVSNPLVRSLERKVRVSVREDFNALYPEKQPVRIVVLQEGGERLEVYEDTPIGSPGSLENESLVLRKAEELLLDAGDAQALKVISSLRESGLATPVRALLEQ</sequence>